<dbReference type="SUPFAM" id="SSF56300">
    <property type="entry name" value="Metallo-dependent phosphatases"/>
    <property type="match status" value="1"/>
</dbReference>
<feature type="domain" description="Calcineurin-like phosphoesterase" evidence="2">
    <location>
        <begin position="1"/>
        <end position="219"/>
    </location>
</feature>
<proteinExistence type="inferred from homology"/>
<dbReference type="OrthoDB" id="9813918at2"/>
<name>A0A368NWX0_AGRVI</name>
<sequence length="256" mass="27601">MRIALLSDIHGNAQALDAVLQATAQAGAERIVILGDIVGYGGDPGHCVDKVRALQQQGALVVRGNHDQAVSDPAISLNDTARAAIHWTRQVLSEEQRTFLANLPMMLRDEDRLYVHAEATSPSAFHYVTDTDAAAQHFAACTARLSFCGHVHRPTLYALASYNQASHGTPPQNKITTFVPHSQTDIPLLAQRRWLGVIGSVGQPRDGDPAAAFGLLDTTKSTLTFLRVNYDIDGAATAIRAAGLTETLATRLYRGR</sequence>
<dbReference type="GeneID" id="60681551"/>
<dbReference type="InterPro" id="IPR029052">
    <property type="entry name" value="Metallo-depent_PP-like"/>
</dbReference>
<dbReference type="Proteomes" id="UP000436911">
    <property type="component" value="Unassembled WGS sequence"/>
</dbReference>
<comment type="caution">
    <text evidence="3">The sequence shown here is derived from an EMBL/GenBank/DDBJ whole genome shotgun (WGS) entry which is preliminary data.</text>
</comment>
<organism evidence="3 4">
    <name type="scientific">Agrobacterium vitis</name>
    <name type="common">Rhizobium vitis</name>
    <dbReference type="NCBI Taxonomy" id="373"/>
    <lineage>
        <taxon>Bacteria</taxon>
        <taxon>Pseudomonadati</taxon>
        <taxon>Pseudomonadota</taxon>
        <taxon>Alphaproteobacteria</taxon>
        <taxon>Hyphomicrobiales</taxon>
        <taxon>Rhizobiaceae</taxon>
        <taxon>Rhizobium/Agrobacterium group</taxon>
        <taxon>Agrobacterium</taxon>
    </lineage>
</organism>
<protein>
    <submittedName>
        <fullName evidence="3">Metallophosphoesterase</fullName>
    </submittedName>
</protein>
<dbReference type="PIRSF" id="PIRSF000883">
    <property type="entry name" value="Pesterase_MJ0912"/>
    <property type="match status" value="1"/>
</dbReference>
<dbReference type="PANTHER" id="PTHR42850:SF2">
    <property type="entry name" value="BLL5683 PROTEIN"/>
    <property type="match status" value="1"/>
</dbReference>
<dbReference type="GO" id="GO:0005737">
    <property type="term" value="C:cytoplasm"/>
    <property type="evidence" value="ECO:0007669"/>
    <property type="project" value="TreeGrafter"/>
</dbReference>
<evidence type="ECO:0000259" key="2">
    <source>
        <dbReference type="Pfam" id="PF12850"/>
    </source>
</evidence>
<dbReference type="Pfam" id="PF12850">
    <property type="entry name" value="Metallophos_2"/>
    <property type="match status" value="1"/>
</dbReference>
<evidence type="ECO:0000313" key="4">
    <source>
        <dbReference type="Proteomes" id="UP000436911"/>
    </source>
</evidence>
<dbReference type="InterPro" id="IPR050126">
    <property type="entry name" value="Ap4A_hydrolase"/>
</dbReference>
<dbReference type="RefSeq" id="WP_060716368.1">
    <property type="nucleotide sequence ID" value="NZ_CP055265.1"/>
</dbReference>
<dbReference type="InterPro" id="IPR024654">
    <property type="entry name" value="Calcineurin-like_PHP_lpxH"/>
</dbReference>
<comment type="similarity">
    <text evidence="1">Belongs to the metallophosphoesterase superfamily. YfcE family.</text>
</comment>
<dbReference type="CDD" id="cd00838">
    <property type="entry name" value="MPP_superfamily"/>
    <property type="match status" value="1"/>
</dbReference>
<dbReference type="EMBL" id="QUSG01000021">
    <property type="protein sequence ID" value="KAA3521864.1"/>
    <property type="molecule type" value="Genomic_DNA"/>
</dbReference>
<accession>A0A368NWX0</accession>
<dbReference type="AlphaFoldDB" id="A0A368NWX0"/>
<dbReference type="PANTHER" id="PTHR42850">
    <property type="entry name" value="METALLOPHOSPHOESTERASE"/>
    <property type="match status" value="1"/>
</dbReference>
<evidence type="ECO:0000256" key="1">
    <source>
        <dbReference type="ARBA" id="ARBA00008950"/>
    </source>
</evidence>
<evidence type="ECO:0000313" key="3">
    <source>
        <dbReference type="EMBL" id="KAA3521864.1"/>
    </source>
</evidence>
<dbReference type="InterPro" id="IPR011152">
    <property type="entry name" value="Pesterase_MJ0912"/>
</dbReference>
<dbReference type="GO" id="GO:0016791">
    <property type="term" value="F:phosphatase activity"/>
    <property type="evidence" value="ECO:0007669"/>
    <property type="project" value="TreeGrafter"/>
</dbReference>
<gene>
    <name evidence="3" type="ORF">DXT89_23130</name>
</gene>
<reference evidence="3 4" key="1">
    <citation type="submission" date="2018-08" db="EMBL/GenBank/DDBJ databases">
        <title>Genome sequencing of Agrobacterium vitis strain ICMP 10754.</title>
        <authorList>
            <person name="Visnovsky S.B."/>
            <person name="Pitman A.R."/>
        </authorList>
    </citation>
    <scope>NUCLEOTIDE SEQUENCE [LARGE SCALE GENOMIC DNA]</scope>
    <source>
        <strain evidence="3 4">ICMP 10754</strain>
    </source>
</reference>
<dbReference type="Gene3D" id="3.60.21.10">
    <property type="match status" value="1"/>
</dbReference>